<dbReference type="GO" id="GO:0005770">
    <property type="term" value="C:late endosome"/>
    <property type="evidence" value="ECO:0007669"/>
    <property type="project" value="TreeGrafter"/>
</dbReference>
<protein>
    <submittedName>
        <fullName evidence="1">Vacuolar protein sorting-associated protein 8 homolog</fullName>
    </submittedName>
</protein>
<dbReference type="GO" id="GO:0030897">
    <property type="term" value="C:HOPS complex"/>
    <property type="evidence" value="ECO:0007669"/>
    <property type="project" value="TreeGrafter"/>
</dbReference>
<dbReference type="GO" id="GO:0034058">
    <property type="term" value="P:endosomal vesicle fusion"/>
    <property type="evidence" value="ECO:0007669"/>
    <property type="project" value="TreeGrafter"/>
</dbReference>
<dbReference type="GO" id="GO:0006623">
    <property type="term" value="P:protein targeting to vacuole"/>
    <property type="evidence" value="ECO:0007669"/>
    <property type="project" value="InterPro"/>
</dbReference>
<organism evidence="1">
    <name type="scientific">Papilio xuthus</name>
    <name type="common">Asian swallowtail butterfly</name>
    <dbReference type="NCBI Taxonomy" id="66420"/>
    <lineage>
        <taxon>Eukaryota</taxon>
        <taxon>Metazoa</taxon>
        <taxon>Ecdysozoa</taxon>
        <taxon>Arthropoda</taxon>
        <taxon>Hexapoda</taxon>
        <taxon>Insecta</taxon>
        <taxon>Pterygota</taxon>
        <taxon>Neoptera</taxon>
        <taxon>Endopterygota</taxon>
        <taxon>Lepidoptera</taxon>
        <taxon>Glossata</taxon>
        <taxon>Ditrysia</taxon>
        <taxon>Papilionoidea</taxon>
        <taxon>Papilionidae</taxon>
        <taxon>Papilioninae</taxon>
        <taxon>Papilio</taxon>
    </lineage>
</organism>
<dbReference type="InterPro" id="IPR045111">
    <property type="entry name" value="Vps41/Vps8"/>
</dbReference>
<proteinExistence type="predicted"/>
<dbReference type="RefSeq" id="XP_013172193.1">
    <property type="nucleotide sequence ID" value="XM_013316739.1"/>
</dbReference>
<dbReference type="PANTHER" id="PTHR12616:SF8">
    <property type="entry name" value="VACUOLAR PROTEIN SORTING-ASSOCIATED PROTEIN 8 HOMOLOG"/>
    <property type="match status" value="1"/>
</dbReference>
<reference evidence="1" key="1">
    <citation type="submission" date="2025-08" db="UniProtKB">
        <authorList>
            <consortium name="RefSeq"/>
        </authorList>
    </citation>
    <scope>IDENTIFICATION</scope>
</reference>
<dbReference type="CTD" id="23355"/>
<dbReference type="SUPFAM" id="SSF50978">
    <property type="entry name" value="WD40 repeat-like"/>
    <property type="match status" value="1"/>
</dbReference>
<gene>
    <name evidence="1" type="primary">LOC106121206</name>
</gene>
<evidence type="ECO:0000313" key="1">
    <source>
        <dbReference type="RefSeq" id="XP_013172193.1"/>
    </source>
</evidence>
<dbReference type="Proteomes" id="UP000694872">
    <property type="component" value="Unplaced"/>
</dbReference>
<dbReference type="KEGG" id="pxu:106121206"/>
<dbReference type="PANTHER" id="PTHR12616">
    <property type="entry name" value="VACUOLAR PROTEIN SORTING VPS41"/>
    <property type="match status" value="1"/>
</dbReference>
<sequence>MRKTMDLLKTPSIQSLLDSDLESVESLHYIDFEELDEVEYALPASEAPTLAEALSAEDGGFDDNDDKKKMFKEPMTCSALQLEFLQAISQQLTQAQERSLAGAATSLSVGSTGKTTVGTAHGHILSFQDQTLRWVCDANENCGAVTCLAYNNDSTRLLAGYARGLIFQYESVKGVILRRVTLGGETWGALRVTWAGTSGLALDTGGSVWLMKFSRPLGVRSARVSCLFSGARGEVVAMSARDARILALATLSRVIIVAGGRAAGVRLEGPPDTLPVLEWCEADSRILVCARFNTLQWLSIDITGTAIVLRPVQKVELNATPLWMGWLGGSLAIFDSNENLRLWGDDNDKPLDLSNIEPVYSSAFFKGLWTDGRVSLAMCKAGESALAGICVAEGSLSILGRKGIMRVRPRDILARTRAFVASGRHLQALRLLCSAQDPSAKTVAVDLVHMLAERPHILSNKNVAIQTIKLCLKFELIEELWTNLWENCSTEKAFVEALGDAIVRGEFSATPPSPDYTQALIERLAEFEPELVERVVASVPLTALDPHRASVFTREKGLWRGVGAIAAAIDGSSGAMRTLSEHVSSTCDARSGGRCSCAGGALLLAAADALAGRGAAGRPLPEHARPLARHDALHALLHHMGSGESPLAVLVRHEAAAAVRLLEQGARDPPFAGPLAKQNRLRVARALLALALAPPPEPDMQDPGCQIEILDFISGQLQSGALPLDQEVVNGVRQLATAAEGERADRAWLGLVTRLRAQRDQALAAYRDAIPRPRVLWRFDVLLDRHENVLDQFFKIQQPSSLDLDELIEYIRSRFQVDDTIKARLQPHLKSLIEFRPQASAAIVKDHYEASIANILSTLEGECALEFGRRLLDMGSLKGDAAAIYLRRLCTLRPTEVKKFLENGAGVVRPEDALAIIKELGPKEAEPTCLEATGDPSGALDSMLDLISLNADTKAARIAEACELCVRVAPSAPPELSAEMWTRLLRRVDEVPPSLLFEAIAYLPVDELLVKTCDSPKVALTILESGAGRLRVWECARRIAEQESHGALASALAKARKGVAVRGDCLHCGERLVSRIAARTAHCSRAFHADCDGATVCPTCGKGIPTEVYVLPPLSRRLFSSIPQDNPLLLAAPPRPDLEGVA</sequence>
<name>A0AAJ6ZGJ0_PAPXU</name>
<accession>A0AAJ6ZGJ0</accession>
<dbReference type="AlphaFoldDB" id="A0AAJ6ZGJ0"/>
<dbReference type="GeneID" id="106121206"/>
<dbReference type="InterPro" id="IPR036322">
    <property type="entry name" value="WD40_repeat_dom_sf"/>
</dbReference>
<dbReference type="Pfam" id="PF23410">
    <property type="entry name" value="Beta-prop_VPS8"/>
    <property type="match status" value="1"/>
</dbReference>